<evidence type="ECO:0000256" key="5">
    <source>
        <dbReference type="SAM" id="MobiDB-lite"/>
    </source>
</evidence>
<feature type="transmembrane region" description="Helical" evidence="6">
    <location>
        <begin position="129"/>
        <end position="148"/>
    </location>
</feature>
<dbReference type="Gene3D" id="1.20.1070.10">
    <property type="entry name" value="Rhodopsin 7-helix transmembrane proteins"/>
    <property type="match status" value="1"/>
</dbReference>
<feature type="compositionally biased region" description="Polar residues" evidence="5">
    <location>
        <begin position="502"/>
        <end position="517"/>
    </location>
</feature>
<dbReference type="GO" id="GO:0007189">
    <property type="term" value="P:adenylate cyclase-activating G protein-coupled receptor signaling pathway"/>
    <property type="evidence" value="ECO:0007669"/>
    <property type="project" value="TreeGrafter"/>
</dbReference>
<feature type="transmembrane region" description="Helical" evidence="6">
    <location>
        <begin position="26"/>
        <end position="47"/>
    </location>
</feature>
<protein>
    <recommendedName>
        <fullName evidence="7">G-protein coupled receptors family 2 profile 2 domain-containing protein</fullName>
    </recommendedName>
</protein>
<feature type="transmembrane region" description="Helical" evidence="6">
    <location>
        <begin position="54"/>
        <end position="71"/>
    </location>
</feature>
<feature type="region of interest" description="Disordered" evidence="5">
    <location>
        <begin position="490"/>
        <end position="555"/>
    </location>
</feature>
<keyword evidence="3 6" id="KW-1133">Transmembrane helix</keyword>
<evidence type="ECO:0000256" key="1">
    <source>
        <dbReference type="ARBA" id="ARBA00004141"/>
    </source>
</evidence>
<feature type="region of interest" description="Disordered" evidence="5">
    <location>
        <begin position="456"/>
        <end position="477"/>
    </location>
</feature>
<feature type="transmembrane region" description="Helical" evidence="6">
    <location>
        <begin position="388"/>
        <end position="410"/>
    </location>
</feature>
<reference evidence="8" key="1">
    <citation type="journal article" date="2020" name="Stud. Mycol.">
        <title>101 Dothideomycetes genomes: a test case for predicting lifestyles and emergence of pathogens.</title>
        <authorList>
            <person name="Haridas S."/>
            <person name="Albert R."/>
            <person name="Binder M."/>
            <person name="Bloem J."/>
            <person name="Labutti K."/>
            <person name="Salamov A."/>
            <person name="Andreopoulos B."/>
            <person name="Baker S."/>
            <person name="Barry K."/>
            <person name="Bills G."/>
            <person name="Bluhm B."/>
            <person name="Cannon C."/>
            <person name="Castanera R."/>
            <person name="Culley D."/>
            <person name="Daum C."/>
            <person name="Ezra D."/>
            <person name="Gonzalez J."/>
            <person name="Henrissat B."/>
            <person name="Kuo A."/>
            <person name="Liang C."/>
            <person name="Lipzen A."/>
            <person name="Lutzoni F."/>
            <person name="Magnuson J."/>
            <person name="Mondo S."/>
            <person name="Nolan M."/>
            <person name="Ohm R."/>
            <person name="Pangilinan J."/>
            <person name="Park H.-J."/>
            <person name="Ramirez L."/>
            <person name="Alfaro M."/>
            <person name="Sun H."/>
            <person name="Tritt A."/>
            <person name="Yoshinaga Y."/>
            <person name="Zwiers L.-H."/>
            <person name="Turgeon B."/>
            <person name="Goodwin S."/>
            <person name="Spatafora J."/>
            <person name="Crous P."/>
            <person name="Grigoriev I."/>
        </authorList>
    </citation>
    <scope>NUCLEOTIDE SEQUENCE</scope>
    <source>
        <strain evidence="8">ATCC 16933</strain>
    </source>
</reference>
<dbReference type="GO" id="GO:0005886">
    <property type="term" value="C:plasma membrane"/>
    <property type="evidence" value="ECO:0007669"/>
    <property type="project" value="TreeGrafter"/>
</dbReference>
<comment type="subcellular location">
    <subcellularLocation>
        <location evidence="1">Membrane</location>
        <topology evidence="1">Multi-pass membrane protein</topology>
    </subcellularLocation>
</comment>
<evidence type="ECO:0000259" key="7">
    <source>
        <dbReference type="PROSITE" id="PS50261"/>
    </source>
</evidence>
<evidence type="ECO:0000256" key="3">
    <source>
        <dbReference type="ARBA" id="ARBA00022989"/>
    </source>
</evidence>
<keyword evidence="2 6" id="KW-0812">Transmembrane</keyword>
<dbReference type="PANTHER" id="PTHR23112">
    <property type="entry name" value="G PROTEIN-COUPLED RECEPTOR 157-RELATED"/>
    <property type="match status" value="1"/>
</dbReference>
<accession>A0A6A6PDM3</accession>
<dbReference type="Pfam" id="PF05462">
    <property type="entry name" value="Dicty_CAR"/>
    <property type="match status" value="1"/>
</dbReference>
<organism evidence="8 9">
    <name type="scientific">Lineolata rhizophorae</name>
    <dbReference type="NCBI Taxonomy" id="578093"/>
    <lineage>
        <taxon>Eukaryota</taxon>
        <taxon>Fungi</taxon>
        <taxon>Dikarya</taxon>
        <taxon>Ascomycota</taxon>
        <taxon>Pezizomycotina</taxon>
        <taxon>Dothideomycetes</taxon>
        <taxon>Dothideomycetes incertae sedis</taxon>
        <taxon>Lineolatales</taxon>
        <taxon>Lineolataceae</taxon>
        <taxon>Lineolata</taxon>
    </lineage>
</organism>
<evidence type="ECO:0000313" key="9">
    <source>
        <dbReference type="Proteomes" id="UP000799766"/>
    </source>
</evidence>
<feature type="compositionally biased region" description="Low complexity" evidence="5">
    <location>
        <begin position="223"/>
        <end position="233"/>
    </location>
</feature>
<dbReference type="Proteomes" id="UP000799766">
    <property type="component" value="Unassembled WGS sequence"/>
</dbReference>
<feature type="compositionally biased region" description="Basic and acidic residues" evidence="5">
    <location>
        <begin position="544"/>
        <end position="555"/>
    </location>
</feature>
<keyword evidence="4 6" id="KW-0472">Membrane</keyword>
<feature type="transmembrane region" description="Helical" evidence="6">
    <location>
        <begin position="357"/>
        <end position="376"/>
    </location>
</feature>
<feature type="domain" description="G-protein coupled receptors family 2 profile 2" evidence="7">
    <location>
        <begin position="19"/>
        <end position="204"/>
    </location>
</feature>
<feature type="transmembrane region" description="Helical" evidence="6">
    <location>
        <begin position="176"/>
        <end position="195"/>
    </location>
</feature>
<sequence>MEAMEMDFYEITPREQKALEVVERSMASVSLVGTLIIFVTFVIFPAFRKPINRLIVYASFGNVMCSIAALISVDGISSGMTSGLCQFQGFLIQMFMCADSLWTFCMALNVYLTFFKNYLAADLKRLEKWYFLLCYGIPLVPALVFLLVDAVEGRGIYGPATLWCWISVEWDWMRVAFFYGPVWVVITLTTSIYVWTGRDIFKQRAALRAFSKNRPEPPPAVGKSSSTSSNSTVTKVVDIEVKTERIDLPIVDGMIPGNESQESFGSAGSLKDGVPAHANYPYEWQVSAERRIYDQNPSTRCSATVTAERRNPDDEESALRSAPPAKTPTTPGPRRYGNANAALNANRAAWGYAKVSLLMFVAMIIVWGPSTIYRVYSLVRPEDPQIPLQIAAACVLPMQGFWNTVIYLTTSWPQCKSAWRELRGHPPSDGPLNLFAQLRQRRETCRLARSLFDASAQTLGPHKDSNRPSTRRARPGSHLKMSFVDALRYGPGSEYDGDGTSRPVSRMSSIKESSSTDTEPEGRKSFNFGEFTLQPPAAAAPARSGDRTEKPLPKL</sequence>
<feature type="region of interest" description="Disordered" evidence="5">
    <location>
        <begin position="212"/>
        <end position="233"/>
    </location>
</feature>
<name>A0A6A6PDM3_9PEZI</name>
<feature type="compositionally biased region" description="Low complexity" evidence="5">
    <location>
        <begin position="322"/>
        <end position="338"/>
    </location>
</feature>
<dbReference type="SUPFAM" id="SSF81321">
    <property type="entry name" value="Family A G protein-coupled receptor-like"/>
    <property type="match status" value="1"/>
</dbReference>
<dbReference type="EMBL" id="MU001671">
    <property type="protein sequence ID" value="KAF2461523.1"/>
    <property type="molecule type" value="Genomic_DNA"/>
</dbReference>
<dbReference type="OrthoDB" id="18453at2759"/>
<dbReference type="AlphaFoldDB" id="A0A6A6PDM3"/>
<evidence type="ECO:0000256" key="4">
    <source>
        <dbReference type="ARBA" id="ARBA00023136"/>
    </source>
</evidence>
<dbReference type="GO" id="GO:0007166">
    <property type="term" value="P:cell surface receptor signaling pathway"/>
    <property type="evidence" value="ECO:0007669"/>
    <property type="project" value="InterPro"/>
</dbReference>
<dbReference type="PANTHER" id="PTHR23112:SF0">
    <property type="entry name" value="TRANSMEMBRANE PROTEIN 116"/>
    <property type="match status" value="1"/>
</dbReference>
<proteinExistence type="predicted"/>
<dbReference type="InterPro" id="IPR017981">
    <property type="entry name" value="GPCR_2-like_7TM"/>
</dbReference>
<evidence type="ECO:0000256" key="6">
    <source>
        <dbReference type="SAM" id="Phobius"/>
    </source>
</evidence>
<gene>
    <name evidence="8" type="ORF">BDY21DRAFT_398104</name>
</gene>
<evidence type="ECO:0000313" key="8">
    <source>
        <dbReference type="EMBL" id="KAF2461523.1"/>
    </source>
</evidence>
<dbReference type="CDD" id="cd13952">
    <property type="entry name" value="7tm_classB"/>
    <property type="match status" value="1"/>
</dbReference>
<keyword evidence="9" id="KW-1185">Reference proteome</keyword>
<feature type="transmembrane region" description="Helical" evidence="6">
    <location>
        <begin position="91"/>
        <end position="114"/>
    </location>
</feature>
<dbReference type="PROSITE" id="PS50261">
    <property type="entry name" value="G_PROTEIN_RECEP_F2_4"/>
    <property type="match status" value="1"/>
</dbReference>
<feature type="region of interest" description="Disordered" evidence="5">
    <location>
        <begin position="297"/>
        <end position="338"/>
    </location>
</feature>
<dbReference type="GO" id="GO:0004930">
    <property type="term" value="F:G protein-coupled receptor activity"/>
    <property type="evidence" value="ECO:0007669"/>
    <property type="project" value="TreeGrafter"/>
</dbReference>
<evidence type="ECO:0000256" key="2">
    <source>
        <dbReference type="ARBA" id="ARBA00022692"/>
    </source>
</evidence>